<accession>A0A9P5PPE6</accession>
<reference evidence="1" key="1">
    <citation type="submission" date="2020-11" db="EMBL/GenBank/DDBJ databases">
        <authorList>
            <consortium name="DOE Joint Genome Institute"/>
            <person name="Ahrendt S."/>
            <person name="Riley R."/>
            <person name="Andreopoulos W."/>
            <person name="Labutti K."/>
            <person name="Pangilinan J."/>
            <person name="Ruiz-Duenas F.J."/>
            <person name="Barrasa J.M."/>
            <person name="Sanchez-Garcia M."/>
            <person name="Camarero S."/>
            <person name="Miyauchi S."/>
            <person name="Serrano A."/>
            <person name="Linde D."/>
            <person name="Babiker R."/>
            <person name="Drula E."/>
            <person name="Ayuso-Fernandez I."/>
            <person name="Pacheco R."/>
            <person name="Padilla G."/>
            <person name="Ferreira P."/>
            <person name="Barriuso J."/>
            <person name="Kellner H."/>
            <person name="Castanera R."/>
            <person name="Alfaro M."/>
            <person name="Ramirez L."/>
            <person name="Pisabarro A.G."/>
            <person name="Kuo A."/>
            <person name="Tritt A."/>
            <person name="Lipzen A."/>
            <person name="He G."/>
            <person name="Yan M."/>
            <person name="Ng V."/>
            <person name="Cullen D."/>
            <person name="Martin F."/>
            <person name="Rosso M.-N."/>
            <person name="Henrissat B."/>
            <person name="Hibbett D."/>
            <person name="Martinez A.T."/>
            <person name="Grigoriev I.V."/>
        </authorList>
    </citation>
    <scope>NUCLEOTIDE SEQUENCE</scope>
    <source>
        <strain evidence="1">AH 40177</strain>
    </source>
</reference>
<proteinExistence type="predicted"/>
<evidence type="ECO:0000313" key="1">
    <source>
        <dbReference type="EMBL" id="KAF9067568.1"/>
    </source>
</evidence>
<comment type="caution">
    <text evidence="1">The sequence shown here is derived from an EMBL/GenBank/DDBJ whole genome shotgun (WGS) entry which is preliminary data.</text>
</comment>
<organism evidence="1 2">
    <name type="scientific">Rhodocollybia butyracea</name>
    <dbReference type="NCBI Taxonomy" id="206335"/>
    <lineage>
        <taxon>Eukaryota</taxon>
        <taxon>Fungi</taxon>
        <taxon>Dikarya</taxon>
        <taxon>Basidiomycota</taxon>
        <taxon>Agaricomycotina</taxon>
        <taxon>Agaricomycetes</taxon>
        <taxon>Agaricomycetidae</taxon>
        <taxon>Agaricales</taxon>
        <taxon>Marasmiineae</taxon>
        <taxon>Omphalotaceae</taxon>
        <taxon>Rhodocollybia</taxon>
    </lineage>
</organism>
<sequence>MSEVRITLEAWDEKWIYIVFRCVFKEKPNKQQNQISGEKDIDTSSASTSFFQAPIHSSGVSISNTPARPTDMAKLTAVLLASEELDGSTLHTVISQMCFKVGRITVPPAVVFAAHAHGLGAPPASSMPTPGPILLRTG</sequence>
<dbReference type="EMBL" id="JADNRY010000071">
    <property type="protein sequence ID" value="KAF9067568.1"/>
    <property type="molecule type" value="Genomic_DNA"/>
</dbReference>
<gene>
    <name evidence="1" type="ORF">BDP27DRAFT_1422726</name>
</gene>
<keyword evidence="2" id="KW-1185">Reference proteome</keyword>
<dbReference type="OrthoDB" id="265761at2759"/>
<name>A0A9P5PPE6_9AGAR</name>
<dbReference type="Proteomes" id="UP000772434">
    <property type="component" value="Unassembled WGS sequence"/>
</dbReference>
<protein>
    <submittedName>
        <fullName evidence="1">Uncharacterized protein</fullName>
    </submittedName>
</protein>
<evidence type="ECO:0000313" key="2">
    <source>
        <dbReference type="Proteomes" id="UP000772434"/>
    </source>
</evidence>
<dbReference type="AlphaFoldDB" id="A0A9P5PPE6"/>